<dbReference type="EMBL" id="AUZX01003935">
    <property type="protein sequence ID" value="EQD72538.1"/>
    <property type="molecule type" value="Genomic_DNA"/>
</dbReference>
<reference evidence="1" key="1">
    <citation type="submission" date="2013-08" db="EMBL/GenBank/DDBJ databases">
        <authorList>
            <person name="Mendez C."/>
            <person name="Richter M."/>
            <person name="Ferrer M."/>
            <person name="Sanchez J."/>
        </authorList>
    </citation>
    <scope>NUCLEOTIDE SEQUENCE</scope>
</reference>
<dbReference type="SUPFAM" id="SSF88723">
    <property type="entry name" value="PIN domain-like"/>
    <property type="match status" value="1"/>
</dbReference>
<name>T1BVC9_9ZZZZ</name>
<gene>
    <name evidence="1" type="ORF">B1A_05405</name>
</gene>
<accession>T1BVC9</accession>
<dbReference type="AlphaFoldDB" id="T1BVC9"/>
<evidence type="ECO:0000313" key="1">
    <source>
        <dbReference type="EMBL" id="EQD72538.1"/>
    </source>
</evidence>
<sequence>MAFTVTEQLIRQVRLQQTEAILEPIRFDAAAVRRFGQIVAAVSSAGRTHRSRIVDLFIAAIAYANGLELYTRNPSDFIGLEELIRVVAI</sequence>
<dbReference type="InterPro" id="IPR029060">
    <property type="entry name" value="PIN-like_dom_sf"/>
</dbReference>
<organism evidence="1">
    <name type="scientific">mine drainage metagenome</name>
    <dbReference type="NCBI Taxonomy" id="410659"/>
    <lineage>
        <taxon>unclassified sequences</taxon>
        <taxon>metagenomes</taxon>
        <taxon>ecological metagenomes</taxon>
    </lineage>
</organism>
<dbReference type="Gene3D" id="3.40.50.1010">
    <property type="entry name" value="5'-nuclease"/>
    <property type="match status" value="1"/>
</dbReference>
<protein>
    <submittedName>
        <fullName evidence="1">PilT domain-containing protein</fullName>
    </submittedName>
</protein>
<reference evidence="1" key="2">
    <citation type="journal article" date="2014" name="ISME J.">
        <title>Microbial stratification in low pH oxic and suboxic macroscopic growths along an acid mine drainage.</title>
        <authorList>
            <person name="Mendez-Garcia C."/>
            <person name="Mesa V."/>
            <person name="Sprenger R.R."/>
            <person name="Richter M."/>
            <person name="Diez M.S."/>
            <person name="Solano J."/>
            <person name="Bargiela R."/>
            <person name="Golyshina O.V."/>
            <person name="Manteca A."/>
            <person name="Ramos J.L."/>
            <person name="Gallego J.R."/>
            <person name="Llorente I."/>
            <person name="Martins Dos Santos V.A."/>
            <person name="Jensen O.N."/>
            <person name="Pelaez A.I."/>
            <person name="Sanchez J."/>
            <person name="Ferrer M."/>
        </authorList>
    </citation>
    <scope>NUCLEOTIDE SEQUENCE</scope>
</reference>
<comment type="caution">
    <text evidence="1">The sequence shown here is derived from an EMBL/GenBank/DDBJ whole genome shotgun (WGS) entry which is preliminary data.</text>
</comment>
<proteinExistence type="predicted"/>